<dbReference type="Gene3D" id="3.40.630.30">
    <property type="match status" value="1"/>
</dbReference>
<dbReference type="EMBL" id="PXOA01000346">
    <property type="protein sequence ID" value="RFU76497.1"/>
    <property type="molecule type" value="Genomic_DNA"/>
</dbReference>
<reference evidence="2 3" key="1">
    <citation type="journal article" date="2018" name="PLoS Pathog.">
        <title>Evolution of structural diversity of trichothecenes, a family of toxins produced by plant pathogenic and entomopathogenic fungi.</title>
        <authorList>
            <person name="Proctor R.H."/>
            <person name="McCormick S.P."/>
            <person name="Kim H.S."/>
            <person name="Cardoza R.E."/>
            <person name="Stanley A.M."/>
            <person name="Lindo L."/>
            <person name="Kelly A."/>
            <person name="Brown D.W."/>
            <person name="Lee T."/>
            <person name="Vaughan M.M."/>
            <person name="Alexander N.J."/>
            <person name="Busman M."/>
            <person name="Gutierrez S."/>
        </authorList>
    </citation>
    <scope>NUCLEOTIDE SEQUENCE [LARGE SCALE GENOMIC DNA]</scope>
    <source>
        <strain evidence="2 3">IBT 40837</strain>
    </source>
</reference>
<keyword evidence="3" id="KW-1185">Reference proteome</keyword>
<evidence type="ECO:0000313" key="2">
    <source>
        <dbReference type="EMBL" id="RFU76497.1"/>
    </source>
</evidence>
<feature type="domain" description="N-acetyltransferase" evidence="1">
    <location>
        <begin position="21"/>
        <end position="190"/>
    </location>
</feature>
<dbReference type="AlphaFoldDB" id="A0A395NKZ5"/>
<dbReference type="Proteomes" id="UP000266272">
    <property type="component" value="Unassembled WGS sequence"/>
</dbReference>
<dbReference type="STRING" id="490622.A0A395NKZ5"/>
<organism evidence="2 3">
    <name type="scientific">Trichoderma arundinaceum</name>
    <dbReference type="NCBI Taxonomy" id="490622"/>
    <lineage>
        <taxon>Eukaryota</taxon>
        <taxon>Fungi</taxon>
        <taxon>Dikarya</taxon>
        <taxon>Ascomycota</taxon>
        <taxon>Pezizomycotina</taxon>
        <taxon>Sordariomycetes</taxon>
        <taxon>Hypocreomycetidae</taxon>
        <taxon>Hypocreales</taxon>
        <taxon>Hypocreaceae</taxon>
        <taxon>Trichoderma</taxon>
    </lineage>
</organism>
<dbReference type="PROSITE" id="PS51186">
    <property type="entry name" value="GNAT"/>
    <property type="match status" value="1"/>
</dbReference>
<dbReference type="PANTHER" id="PTHR43792:SF1">
    <property type="entry name" value="N-ACETYLTRANSFERASE DOMAIN-CONTAINING PROTEIN"/>
    <property type="match status" value="1"/>
</dbReference>
<dbReference type="CDD" id="cd04301">
    <property type="entry name" value="NAT_SF"/>
    <property type="match status" value="1"/>
</dbReference>
<name>A0A395NKZ5_TRIAR</name>
<gene>
    <name evidence="2" type="ORF">TARUN_5744</name>
</gene>
<dbReference type="InterPro" id="IPR016181">
    <property type="entry name" value="Acyl_CoA_acyltransferase"/>
</dbReference>
<evidence type="ECO:0000313" key="3">
    <source>
        <dbReference type="Proteomes" id="UP000266272"/>
    </source>
</evidence>
<protein>
    <recommendedName>
        <fullName evidence="1">N-acetyltransferase domain-containing protein</fullName>
    </recommendedName>
</protein>
<accession>A0A395NKZ5</accession>
<dbReference type="InterPro" id="IPR051531">
    <property type="entry name" value="N-acetyltransferase"/>
</dbReference>
<dbReference type="OrthoDB" id="630895at2759"/>
<dbReference type="SUPFAM" id="SSF55729">
    <property type="entry name" value="Acyl-CoA N-acyltransferases (Nat)"/>
    <property type="match status" value="1"/>
</dbReference>
<sequence>MATSPTEDIFAPILRTERLTLTLFNMNDPDDNEFVVKMFNAEVAGAGPTDGNWTVADVRRLSYSVMLKPSDVGGRASKGPAVYIGHIGDSTNSPFGVFNLCRRSPNVPVDLGFMILPEHRRKGYGTEAAARILQYATEELGVKEISLITSETNIPARKLAERINMIDGGWVSSDGHKSIAYILPGMQRLEGEHTTFWGDGKEPETST</sequence>
<proteinExistence type="predicted"/>
<dbReference type="Pfam" id="PF13302">
    <property type="entry name" value="Acetyltransf_3"/>
    <property type="match status" value="1"/>
</dbReference>
<dbReference type="InterPro" id="IPR000182">
    <property type="entry name" value="GNAT_dom"/>
</dbReference>
<dbReference type="PANTHER" id="PTHR43792">
    <property type="entry name" value="GNAT FAMILY, PUTATIVE (AFU_ORTHOLOGUE AFUA_3G00765)-RELATED-RELATED"/>
    <property type="match status" value="1"/>
</dbReference>
<comment type="caution">
    <text evidence="2">The sequence shown here is derived from an EMBL/GenBank/DDBJ whole genome shotgun (WGS) entry which is preliminary data.</text>
</comment>
<dbReference type="GO" id="GO:0016747">
    <property type="term" value="F:acyltransferase activity, transferring groups other than amino-acyl groups"/>
    <property type="evidence" value="ECO:0007669"/>
    <property type="project" value="InterPro"/>
</dbReference>
<evidence type="ECO:0000259" key="1">
    <source>
        <dbReference type="PROSITE" id="PS51186"/>
    </source>
</evidence>